<gene>
    <name evidence="1" type="ORF">C6A27_03620</name>
</gene>
<evidence type="ECO:0000313" key="1">
    <source>
        <dbReference type="EMBL" id="PRT71314.1"/>
    </source>
</evidence>
<organism evidence="1 2">
    <name type="scientific">Streptococcus anginosus</name>
    <dbReference type="NCBI Taxonomy" id="1328"/>
    <lineage>
        <taxon>Bacteria</taxon>
        <taxon>Bacillati</taxon>
        <taxon>Bacillota</taxon>
        <taxon>Bacilli</taxon>
        <taxon>Lactobacillales</taxon>
        <taxon>Streptococcaceae</taxon>
        <taxon>Streptococcus</taxon>
        <taxon>Streptococcus anginosus group</taxon>
    </lineage>
</organism>
<dbReference type="PIRSF" id="PIRSF002070">
    <property type="entry name" value="SSB"/>
    <property type="match status" value="1"/>
</dbReference>
<comment type="caution">
    <text evidence="1">The sequence shown here is derived from an EMBL/GenBank/DDBJ whole genome shotgun (WGS) entry which is preliminary data.</text>
</comment>
<proteinExistence type="predicted"/>
<dbReference type="GeneID" id="57844665"/>
<dbReference type="InterPro" id="IPR000424">
    <property type="entry name" value="Primosome_PriB/ssb"/>
</dbReference>
<name>A0A2T0G5J6_STRAP</name>
<dbReference type="Pfam" id="PF00436">
    <property type="entry name" value="SSB"/>
    <property type="match status" value="1"/>
</dbReference>
<dbReference type="SUPFAM" id="SSF50249">
    <property type="entry name" value="Nucleic acid-binding proteins"/>
    <property type="match status" value="1"/>
</dbReference>
<dbReference type="GO" id="GO:0006260">
    <property type="term" value="P:DNA replication"/>
    <property type="evidence" value="ECO:0007669"/>
    <property type="project" value="InterPro"/>
</dbReference>
<dbReference type="Proteomes" id="UP000238573">
    <property type="component" value="Unassembled WGS sequence"/>
</dbReference>
<dbReference type="PROSITE" id="PS50935">
    <property type="entry name" value="SSB"/>
    <property type="match status" value="1"/>
</dbReference>
<protein>
    <submittedName>
        <fullName evidence="1">Single-stranded DNA-binding protein</fullName>
    </submittedName>
</protein>
<dbReference type="InterPro" id="IPR012340">
    <property type="entry name" value="NA-bd_OB-fold"/>
</dbReference>
<dbReference type="Gene3D" id="2.40.50.140">
    <property type="entry name" value="Nucleic acid-binding proteins"/>
    <property type="match status" value="1"/>
</dbReference>
<keyword evidence="1" id="KW-0238">DNA-binding</keyword>
<sequence length="140" mass="15534">MQEFIAYGRVSSIPNGAYGKTAKGTSFFKFDFVCHSSQLDKDGKPIPSFFHVQVYGKQADVMYDSLSVGSPILLKGEIVQTTYKNDQGQNRTYQYIAPSLQNGITFLESKEAAMQRKQVQAGKASHIPDDPIPMDVDSPF</sequence>
<dbReference type="AlphaFoldDB" id="A0A2T0G5J6"/>
<evidence type="ECO:0000313" key="2">
    <source>
        <dbReference type="Proteomes" id="UP000238573"/>
    </source>
</evidence>
<reference evidence="1 2" key="1">
    <citation type="journal article" date="1993" name="J. Dent. Res.">
        <title>The isolation and characterization of milleri group streptococci from dental periapical abscesses.</title>
        <authorList>
            <person name="Fisher L.E."/>
            <person name="Russell R.R."/>
        </authorList>
    </citation>
    <scope>NUCLEOTIDE SEQUENCE [LARGE SCALE GENOMIC DNA]</scope>
    <source>
        <strain evidence="1 2">OUP21</strain>
    </source>
</reference>
<dbReference type="RefSeq" id="WP_003078017.1">
    <property type="nucleotide sequence ID" value="NZ_JAAUWB010000004.1"/>
</dbReference>
<dbReference type="EMBL" id="PVSZ01000008">
    <property type="protein sequence ID" value="PRT71314.1"/>
    <property type="molecule type" value="Genomic_DNA"/>
</dbReference>
<dbReference type="InterPro" id="IPR011344">
    <property type="entry name" value="ssDNA-bd"/>
</dbReference>
<dbReference type="GO" id="GO:0003697">
    <property type="term" value="F:single-stranded DNA binding"/>
    <property type="evidence" value="ECO:0007669"/>
    <property type="project" value="InterPro"/>
</dbReference>
<accession>A0A2T0G5J6</accession>